<protein>
    <submittedName>
        <fullName evidence="2">Type II secretion system protein</fullName>
    </submittedName>
</protein>
<keyword evidence="1" id="KW-0812">Transmembrane</keyword>
<evidence type="ECO:0000313" key="3">
    <source>
        <dbReference type="Proteomes" id="UP000438699"/>
    </source>
</evidence>
<dbReference type="EMBL" id="WAIE01000004">
    <property type="protein sequence ID" value="KAB1441544.1"/>
    <property type="molecule type" value="Genomic_DNA"/>
</dbReference>
<feature type="transmembrane region" description="Helical" evidence="1">
    <location>
        <begin position="12"/>
        <end position="33"/>
    </location>
</feature>
<keyword evidence="3" id="KW-1185">Reference proteome</keyword>
<reference evidence="2 3" key="1">
    <citation type="journal article" date="2017" name="Int. J. Syst. Evol. Microbiol.">
        <title>Desulfovibrio senegalensis sp. nov., a mesophilic sulfate reducer isolated from marine sediment.</title>
        <authorList>
            <person name="Thioye A."/>
            <person name="Gam Z.B.A."/>
            <person name="Mbengue M."/>
            <person name="Cayol J.L."/>
            <person name="Joseph-Bartoli M."/>
            <person name="Toure-Kane C."/>
            <person name="Labat M."/>
        </authorList>
    </citation>
    <scope>NUCLEOTIDE SEQUENCE [LARGE SCALE GENOMIC DNA]</scope>
    <source>
        <strain evidence="2 3">DSM 101509</strain>
    </source>
</reference>
<sequence>MTRERRAGFSLLETIIVIGMVGVLAAIVVTMLGKQVSLSPRQIDWSRDEVSAQAIMEDVVADYVELINDDATRDAALSQLVSRNNADQYAPSGVVTMSYVSFPRAGGSETSSGSLLKVSVQEPGGITLTTILAPSRTEAADNAVNY</sequence>
<organism evidence="2 3">
    <name type="scientific">Pseudodesulfovibrio senegalensis</name>
    <dbReference type="NCBI Taxonomy" id="1721087"/>
    <lineage>
        <taxon>Bacteria</taxon>
        <taxon>Pseudomonadati</taxon>
        <taxon>Thermodesulfobacteriota</taxon>
        <taxon>Desulfovibrionia</taxon>
        <taxon>Desulfovibrionales</taxon>
        <taxon>Desulfovibrionaceae</taxon>
    </lineage>
</organism>
<gene>
    <name evidence="2" type="ORF">F8A88_11455</name>
</gene>
<keyword evidence="1" id="KW-1133">Transmembrane helix</keyword>
<dbReference type="Proteomes" id="UP000438699">
    <property type="component" value="Unassembled WGS sequence"/>
</dbReference>
<keyword evidence="1" id="KW-0472">Membrane</keyword>
<dbReference type="PROSITE" id="PS00409">
    <property type="entry name" value="PROKAR_NTER_METHYL"/>
    <property type="match status" value="1"/>
</dbReference>
<dbReference type="RefSeq" id="WP_151151287.1">
    <property type="nucleotide sequence ID" value="NZ_WAIE01000004.1"/>
</dbReference>
<name>A0A6N6N4C7_9BACT</name>
<dbReference type="InterPro" id="IPR012902">
    <property type="entry name" value="N_methyl_site"/>
</dbReference>
<dbReference type="AlphaFoldDB" id="A0A6N6N4C7"/>
<proteinExistence type="predicted"/>
<evidence type="ECO:0000256" key="1">
    <source>
        <dbReference type="SAM" id="Phobius"/>
    </source>
</evidence>
<dbReference type="NCBIfam" id="TIGR02532">
    <property type="entry name" value="IV_pilin_GFxxxE"/>
    <property type="match status" value="1"/>
</dbReference>
<accession>A0A6N6N4C7</accession>
<evidence type="ECO:0000313" key="2">
    <source>
        <dbReference type="EMBL" id="KAB1441544.1"/>
    </source>
</evidence>
<dbReference type="OrthoDB" id="1821422at2"/>
<comment type="caution">
    <text evidence="2">The sequence shown here is derived from an EMBL/GenBank/DDBJ whole genome shotgun (WGS) entry which is preliminary data.</text>
</comment>